<dbReference type="HOGENOM" id="CLU_2873883_0_0_1"/>
<name>V2WPE0_MONRO</name>
<dbReference type="Proteomes" id="UP000017559">
    <property type="component" value="Unassembled WGS sequence"/>
</dbReference>
<feature type="non-terminal residue" evidence="1">
    <location>
        <position position="1"/>
    </location>
</feature>
<evidence type="ECO:0000313" key="2">
    <source>
        <dbReference type="Proteomes" id="UP000017559"/>
    </source>
</evidence>
<sequence length="64" mass="7624">CDEALPICKNCRRRELFCVPRPTNKHELRHSNENQRSINPSHRLYPHPSPWMPPLSKWFNISST</sequence>
<organism evidence="1 2">
    <name type="scientific">Moniliophthora roreri (strain MCA 2997)</name>
    <name type="common">Cocoa frosty pod rot fungus</name>
    <name type="synonym">Crinipellis roreri</name>
    <dbReference type="NCBI Taxonomy" id="1381753"/>
    <lineage>
        <taxon>Eukaryota</taxon>
        <taxon>Fungi</taxon>
        <taxon>Dikarya</taxon>
        <taxon>Basidiomycota</taxon>
        <taxon>Agaricomycotina</taxon>
        <taxon>Agaricomycetes</taxon>
        <taxon>Agaricomycetidae</taxon>
        <taxon>Agaricales</taxon>
        <taxon>Marasmiineae</taxon>
        <taxon>Marasmiaceae</taxon>
        <taxon>Moniliophthora</taxon>
    </lineage>
</organism>
<keyword evidence="2" id="KW-1185">Reference proteome</keyword>
<protein>
    <recommendedName>
        <fullName evidence="3">Zn(2)-C6 fungal-type domain-containing protein</fullName>
    </recommendedName>
</protein>
<proteinExistence type="predicted"/>
<dbReference type="EMBL" id="AWSO01002076">
    <property type="protein sequence ID" value="ESK82095.1"/>
    <property type="molecule type" value="Genomic_DNA"/>
</dbReference>
<comment type="caution">
    <text evidence="1">The sequence shown here is derived from an EMBL/GenBank/DDBJ whole genome shotgun (WGS) entry which is preliminary data.</text>
</comment>
<evidence type="ECO:0008006" key="3">
    <source>
        <dbReference type="Google" id="ProtNLM"/>
    </source>
</evidence>
<dbReference type="KEGG" id="mrr:Moror_3515"/>
<accession>V2WPE0</accession>
<gene>
    <name evidence="1" type="ORF">Moror_3515</name>
</gene>
<dbReference type="AlphaFoldDB" id="V2WPE0"/>
<evidence type="ECO:0000313" key="1">
    <source>
        <dbReference type="EMBL" id="ESK82095.1"/>
    </source>
</evidence>
<reference evidence="1 2" key="1">
    <citation type="journal article" date="2014" name="BMC Genomics">
        <title>Genome and secretome analysis of the hemibiotrophic fungal pathogen, Moniliophthora roreri, which causes frosty pod rot disease of cacao: mechanisms of the biotrophic and necrotrophic phases.</title>
        <authorList>
            <person name="Meinhardt L.W."/>
            <person name="Costa G.G.L."/>
            <person name="Thomazella D.P.T."/>
            <person name="Teixeira P.J.P.L."/>
            <person name="Carazzolle M.F."/>
            <person name="Schuster S.C."/>
            <person name="Carlson J.E."/>
            <person name="Guiltinan M.J."/>
            <person name="Mieczkowski P."/>
            <person name="Farmer A."/>
            <person name="Ramaraj T."/>
            <person name="Crozier J."/>
            <person name="Davis R.E."/>
            <person name="Shao J."/>
            <person name="Melnick R.L."/>
            <person name="Pereira G.A.G."/>
            <person name="Bailey B.A."/>
        </authorList>
    </citation>
    <scope>NUCLEOTIDE SEQUENCE [LARGE SCALE GENOMIC DNA]</scope>
    <source>
        <strain evidence="1 2">MCA 2997</strain>
    </source>
</reference>